<evidence type="ECO:0000313" key="9">
    <source>
        <dbReference type="Proteomes" id="UP001583177"/>
    </source>
</evidence>
<feature type="domain" description="Peptidase S8/S53" evidence="7">
    <location>
        <begin position="176"/>
        <end position="380"/>
    </location>
</feature>
<evidence type="ECO:0000256" key="3">
    <source>
        <dbReference type="ARBA" id="ARBA00022825"/>
    </source>
</evidence>
<dbReference type="Pfam" id="PF12138">
    <property type="entry name" value="Spherulin4"/>
    <property type="match status" value="1"/>
</dbReference>
<sequence>MGLRTVLLAAAILFLQLTFSMTSQEFLLLHKRGDDGLAPLYGVEYDTRISNEYIVLFQPGYTIQEHFGSIGMDWSNDPRFEPFSHGYRAKLDNITLNSLVRMDSGVLCVETNRLVEMIQPVDSYKNDSKVADKQKREYRQAVEQHAPYGLQMLGSAGKLSWPVSDDGQYDYVWGAGQGVNVYVFDSGIPFDRRIFSIRTSHTLFDKRASHFGGGGSQDKSKYTDEINDDLVGHGTHIAGIIGAQKYGVAPWANLISVKVLGKGQEVFRITQALVDVTAEHRANKSRNPNGVPWRFRGSIVNMSFKWEGDGFAMLRELISANEAGITVFASAGNENKDSSRLCYPCSYPETECVGAIDRNYAFAHYSNYGGVVGYLAPGTDVLSLGVEDDESLVSKVPSGTGTLLINTGIHSPLKYEKEPFRWAGDYPISNHDINFLVTTTDMTAVASGVPLSGVAVESYKTMETTTVADHSGLKTMTGSTTWDPSIAALTSTTSLPTDTAGPVPPPGGVSGQQIAWASYTGINGFADPDPDGWRRLMGYDSSKVSVVIANVNHGPDSVVDTNWQKAINLAISSGKRVLGYVGTGQLGSSQQQLTTRLSSRDLADWVAQIERDVDKWYELYGRGMGGIFFNEVLNDCGPDNIYSDLYAYINAYTKRRYPGAYTVLGSESSMPQCFENTTDTLLTFLSTYENYTSSYTPNDWTPADPRKIWHVIFNVPASAISTVVALAKQRGAGLVEVTDDTMDNPQETIPDDAYMKSFTSAVEGGSAPVADAPAAAGGPAAAPPPGFAVS</sequence>
<comment type="caution">
    <text evidence="8">The sequence shown here is derived from an EMBL/GenBank/DDBJ whole genome shotgun (WGS) entry which is preliminary data.</text>
</comment>
<dbReference type="Pfam" id="PF00082">
    <property type="entry name" value="Peptidase_S8"/>
    <property type="match status" value="1"/>
</dbReference>
<dbReference type="PANTHER" id="PTHR35040">
    <property type="match status" value="1"/>
</dbReference>
<feature type="compositionally biased region" description="Pro residues" evidence="5">
    <location>
        <begin position="781"/>
        <end position="790"/>
    </location>
</feature>
<feature type="chain" id="PRO_5046972379" description="Peptidase S8/S53 domain-containing protein" evidence="6">
    <location>
        <begin position="21"/>
        <end position="790"/>
    </location>
</feature>
<feature type="compositionally biased region" description="Low complexity" evidence="5">
    <location>
        <begin position="770"/>
        <end position="780"/>
    </location>
</feature>
<evidence type="ECO:0000313" key="8">
    <source>
        <dbReference type="EMBL" id="KAL1853997.1"/>
    </source>
</evidence>
<dbReference type="InterPro" id="IPR021986">
    <property type="entry name" value="Spherulin4"/>
</dbReference>
<proteinExistence type="inferred from homology"/>
<evidence type="ECO:0000256" key="1">
    <source>
        <dbReference type="ARBA" id="ARBA00022670"/>
    </source>
</evidence>
<dbReference type="InterPro" id="IPR022398">
    <property type="entry name" value="Peptidase_S8_His-AS"/>
</dbReference>
<dbReference type="Gene3D" id="3.40.50.200">
    <property type="entry name" value="Peptidase S8/S53 domain"/>
    <property type="match status" value="1"/>
</dbReference>
<keyword evidence="3 4" id="KW-0720">Serine protease</keyword>
<dbReference type="InterPro" id="IPR015500">
    <property type="entry name" value="Peptidase_S8_subtilisin-rel"/>
</dbReference>
<dbReference type="SUPFAM" id="SSF52743">
    <property type="entry name" value="Subtilisin-like"/>
    <property type="match status" value="1"/>
</dbReference>
<dbReference type="PROSITE" id="PS00137">
    <property type="entry name" value="SUBTILASE_HIS"/>
    <property type="match status" value="1"/>
</dbReference>
<feature type="signal peptide" evidence="6">
    <location>
        <begin position="1"/>
        <end position="20"/>
    </location>
</feature>
<comment type="similarity">
    <text evidence="4">Belongs to the peptidase S8 family.</text>
</comment>
<evidence type="ECO:0000256" key="5">
    <source>
        <dbReference type="SAM" id="MobiDB-lite"/>
    </source>
</evidence>
<accession>A0ABR3W5W0</accession>
<dbReference type="PROSITE" id="PS51892">
    <property type="entry name" value="SUBTILASE"/>
    <property type="match status" value="1"/>
</dbReference>
<keyword evidence="1 4" id="KW-0645">Protease</keyword>
<protein>
    <recommendedName>
        <fullName evidence="7">Peptidase S8/S53 domain-containing protein</fullName>
    </recommendedName>
</protein>
<keyword evidence="9" id="KW-1185">Reference proteome</keyword>
<dbReference type="EMBL" id="JAWRVE010000143">
    <property type="protein sequence ID" value="KAL1853997.1"/>
    <property type="molecule type" value="Genomic_DNA"/>
</dbReference>
<feature type="region of interest" description="Disordered" evidence="5">
    <location>
        <begin position="770"/>
        <end position="790"/>
    </location>
</feature>
<name>A0ABR3W5W0_9PEZI</name>
<keyword evidence="6" id="KW-0732">Signal</keyword>
<keyword evidence="2 4" id="KW-0378">Hydrolase</keyword>
<gene>
    <name evidence="8" type="ORF">Daus18300_011587</name>
</gene>
<dbReference type="InterPro" id="IPR000209">
    <property type="entry name" value="Peptidase_S8/S53_dom"/>
</dbReference>
<reference evidence="8 9" key="1">
    <citation type="journal article" date="2024" name="IMA Fungus">
        <title>IMA Genome - F19 : A genome assembly and annotation guide to empower mycologists, including annotated draft genome sequences of Ceratocystis pirilliformis, Diaporthe australafricana, Fusarium ophioides, Paecilomyces lecythidis, and Sporothrix stenoceras.</title>
        <authorList>
            <person name="Aylward J."/>
            <person name="Wilson A.M."/>
            <person name="Visagie C.M."/>
            <person name="Spraker J."/>
            <person name="Barnes I."/>
            <person name="Buitendag C."/>
            <person name="Ceriani C."/>
            <person name="Del Mar Angel L."/>
            <person name="du Plessis D."/>
            <person name="Fuchs T."/>
            <person name="Gasser K."/>
            <person name="Kramer D."/>
            <person name="Li W."/>
            <person name="Munsamy K."/>
            <person name="Piso A."/>
            <person name="Price J.L."/>
            <person name="Sonnekus B."/>
            <person name="Thomas C."/>
            <person name="van der Nest A."/>
            <person name="van Dijk A."/>
            <person name="van Heerden A."/>
            <person name="van Vuuren N."/>
            <person name="Yilmaz N."/>
            <person name="Duong T.A."/>
            <person name="van der Merwe N.A."/>
            <person name="Wingfield M.J."/>
            <person name="Wingfield B.D."/>
        </authorList>
    </citation>
    <scope>NUCLEOTIDE SEQUENCE [LARGE SCALE GENOMIC DNA]</scope>
    <source>
        <strain evidence="8 9">CMW 18300</strain>
    </source>
</reference>
<organism evidence="8 9">
    <name type="scientific">Diaporthe australafricana</name>
    <dbReference type="NCBI Taxonomy" id="127596"/>
    <lineage>
        <taxon>Eukaryota</taxon>
        <taxon>Fungi</taxon>
        <taxon>Dikarya</taxon>
        <taxon>Ascomycota</taxon>
        <taxon>Pezizomycotina</taxon>
        <taxon>Sordariomycetes</taxon>
        <taxon>Sordariomycetidae</taxon>
        <taxon>Diaporthales</taxon>
        <taxon>Diaporthaceae</taxon>
        <taxon>Diaporthe</taxon>
    </lineage>
</organism>
<evidence type="ECO:0000256" key="6">
    <source>
        <dbReference type="SAM" id="SignalP"/>
    </source>
</evidence>
<evidence type="ECO:0000256" key="2">
    <source>
        <dbReference type="ARBA" id="ARBA00022801"/>
    </source>
</evidence>
<evidence type="ECO:0000259" key="7">
    <source>
        <dbReference type="Pfam" id="PF00082"/>
    </source>
</evidence>
<feature type="active site" description="Charge relay system" evidence="4">
    <location>
        <position position="185"/>
    </location>
</feature>
<dbReference type="Proteomes" id="UP001583177">
    <property type="component" value="Unassembled WGS sequence"/>
</dbReference>
<evidence type="ECO:0000256" key="4">
    <source>
        <dbReference type="PROSITE-ProRule" id="PRU01240"/>
    </source>
</evidence>
<dbReference type="PANTHER" id="PTHR35040:SF7">
    <property type="entry name" value="FIBRONECTIN TYPE-III DOMAIN-CONTAINING PROTEIN-RELATED"/>
    <property type="match status" value="1"/>
</dbReference>
<feature type="active site" description="Charge relay system" evidence="4">
    <location>
        <position position="391"/>
    </location>
</feature>
<feature type="active site" description="Charge relay system" evidence="4">
    <location>
        <position position="233"/>
    </location>
</feature>
<dbReference type="PRINTS" id="PR00723">
    <property type="entry name" value="SUBTILISIN"/>
</dbReference>
<dbReference type="InterPro" id="IPR036852">
    <property type="entry name" value="Peptidase_S8/S53_dom_sf"/>
</dbReference>